<protein>
    <submittedName>
        <fullName evidence="2">Uncharacterized protein</fullName>
    </submittedName>
</protein>
<keyword evidence="1" id="KW-0812">Transmembrane</keyword>
<organism evidence="2 3">
    <name type="scientific">Acidianus brierleyi</name>
    <dbReference type="NCBI Taxonomy" id="41673"/>
    <lineage>
        <taxon>Archaea</taxon>
        <taxon>Thermoproteota</taxon>
        <taxon>Thermoprotei</taxon>
        <taxon>Sulfolobales</taxon>
        <taxon>Sulfolobaceae</taxon>
        <taxon>Acidianus</taxon>
    </lineage>
</organism>
<dbReference type="RefSeq" id="WP_110270605.1">
    <property type="nucleotide sequence ID" value="NZ_CP029289.2"/>
</dbReference>
<dbReference type="KEGG" id="abri:DFR85_09075"/>
<keyword evidence="3" id="KW-1185">Reference proteome</keyword>
<keyword evidence="1" id="KW-0472">Membrane</keyword>
<name>A0A2U9IFK4_9CREN</name>
<proteinExistence type="predicted"/>
<accession>A0A2U9IFK4</accession>
<evidence type="ECO:0000313" key="3">
    <source>
        <dbReference type="Proteomes" id="UP000248044"/>
    </source>
</evidence>
<reference evidence="2 3" key="1">
    <citation type="submission" date="2018-05" db="EMBL/GenBank/DDBJ databases">
        <title>Complete Genome Sequences of Extremely Thermoacidophilic, Metal-Mobilizing Type-Strain Members of the Archaeal Family Sulfolobaceae: Acidianus brierleyi DSM-1651T, Acidianus sulfidivorans DSM-18786T, Metallosphaera hakonensis DSM-7519T, and Metallosphaera prunae DSM-10039T.</title>
        <authorList>
            <person name="Counts J.A."/>
            <person name="Kelly R.M."/>
        </authorList>
    </citation>
    <scope>NUCLEOTIDE SEQUENCE [LARGE SCALE GENOMIC DNA]</scope>
    <source>
        <strain evidence="2 3">DSM 1651</strain>
    </source>
</reference>
<evidence type="ECO:0000256" key="1">
    <source>
        <dbReference type="SAM" id="Phobius"/>
    </source>
</evidence>
<dbReference type="AlphaFoldDB" id="A0A2U9IFK4"/>
<dbReference type="EMBL" id="CP029289">
    <property type="protein sequence ID" value="AWR94724.1"/>
    <property type="molecule type" value="Genomic_DNA"/>
</dbReference>
<keyword evidence="1" id="KW-1133">Transmembrane helix</keyword>
<evidence type="ECO:0000313" key="2">
    <source>
        <dbReference type="EMBL" id="AWR94724.1"/>
    </source>
</evidence>
<gene>
    <name evidence="2" type="ORF">DFR85_09075</name>
</gene>
<dbReference type="Proteomes" id="UP000248044">
    <property type="component" value="Chromosome"/>
</dbReference>
<feature type="transmembrane region" description="Helical" evidence="1">
    <location>
        <begin position="12"/>
        <end position="36"/>
    </location>
</feature>
<sequence length="136" mass="15090">MANIDSLLANRGGSTLIGLLMFSSSIYLLYTIHFSISDLFGMVMNFDPYFFYPIGLILGLERLIYGISGNKKFYYMLMGQGDMTPYIIQGIFIFGIVIGVYIAAYSLSLTTTLDKLAEIGEGVSYVLFAISLLKMP</sequence>
<feature type="transmembrane region" description="Helical" evidence="1">
    <location>
        <begin position="86"/>
        <end position="104"/>
    </location>
</feature>
<dbReference type="GeneID" id="36832305"/>
<dbReference type="OrthoDB" id="43706at2157"/>
<feature type="transmembrane region" description="Helical" evidence="1">
    <location>
        <begin position="48"/>
        <end position="65"/>
    </location>
</feature>